<dbReference type="Gene3D" id="1.10.10.1070">
    <property type="entry name" value="Zinc finger, BED domain-containing"/>
    <property type="match status" value="1"/>
</dbReference>
<evidence type="ECO:0000313" key="2">
    <source>
        <dbReference type="Proteomes" id="UP000663852"/>
    </source>
</evidence>
<organism evidence="1 2">
    <name type="scientific">Adineta ricciae</name>
    <name type="common">Rotifer</name>
    <dbReference type="NCBI Taxonomy" id="249248"/>
    <lineage>
        <taxon>Eukaryota</taxon>
        <taxon>Metazoa</taxon>
        <taxon>Spiralia</taxon>
        <taxon>Gnathifera</taxon>
        <taxon>Rotifera</taxon>
        <taxon>Eurotatoria</taxon>
        <taxon>Bdelloidea</taxon>
        <taxon>Adinetida</taxon>
        <taxon>Adinetidae</taxon>
        <taxon>Adineta</taxon>
    </lineage>
</organism>
<sequence length="45" mass="5310">MKLETITQSYKDVRLPEKPINLIKDLTCKWLCQDMRPFSIVEDIG</sequence>
<comment type="caution">
    <text evidence="1">The sequence shown here is derived from an EMBL/GenBank/DDBJ whole genome shotgun (WGS) entry which is preliminary data.</text>
</comment>
<name>A0A815WX22_ADIRI</name>
<dbReference type="SUPFAM" id="SSF140996">
    <property type="entry name" value="Hermes dimerisation domain"/>
    <property type="match status" value="1"/>
</dbReference>
<protein>
    <submittedName>
        <fullName evidence="1">Uncharacterized protein</fullName>
    </submittedName>
</protein>
<dbReference type="AlphaFoldDB" id="A0A815WX22"/>
<feature type="non-terminal residue" evidence="1">
    <location>
        <position position="45"/>
    </location>
</feature>
<reference evidence="1" key="1">
    <citation type="submission" date="2021-02" db="EMBL/GenBank/DDBJ databases">
        <authorList>
            <person name="Nowell W R."/>
        </authorList>
    </citation>
    <scope>NUCLEOTIDE SEQUENCE</scope>
</reference>
<gene>
    <name evidence="1" type="ORF">EDS130_LOCUS45998</name>
</gene>
<dbReference type="Proteomes" id="UP000663852">
    <property type="component" value="Unassembled WGS sequence"/>
</dbReference>
<proteinExistence type="predicted"/>
<dbReference type="EMBL" id="CAJNOJ010001418">
    <property type="protein sequence ID" value="CAF1550906.1"/>
    <property type="molecule type" value="Genomic_DNA"/>
</dbReference>
<accession>A0A815WX22</accession>
<evidence type="ECO:0000313" key="1">
    <source>
        <dbReference type="EMBL" id="CAF1550906.1"/>
    </source>
</evidence>